<keyword evidence="3" id="KW-1185">Reference proteome</keyword>
<dbReference type="PROSITE" id="PS00372">
    <property type="entry name" value="PTS_EIIA_TYPE_2_HIS"/>
    <property type="match status" value="1"/>
</dbReference>
<feature type="domain" description="PTS EIIA type-2" evidence="1">
    <location>
        <begin position="7"/>
        <end position="150"/>
    </location>
</feature>
<dbReference type="GO" id="GO:0030295">
    <property type="term" value="F:protein kinase activator activity"/>
    <property type="evidence" value="ECO:0007669"/>
    <property type="project" value="TreeGrafter"/>
</dbReference>
<dbReference type="Gene3D" id="3.40.930.10">
    <property type="entry name" value="Mannitol-specific EII, Chain A"/>
    <property type="match status" value="1"/>
</dbReference>
<evidence type="ECO:0000259" key="1">
    <source>
        <dbReference type="PROSITE" id="PS51094"/>
    </source>
</evidence>
<protein>
    <submittedName>
        <fullName evidence="2">PTS system nitrogen regulatory IIA component</fullName>
    </submittedName>
</protein>
<dbReference type="RefSeq" id="WP_184040364.1">
    <property type="nucleotide sequence ID" value="NZ_JACHHY010000017.1"/>
</dbReference>
<dbReference type="PANTHER" id="PTHR47738:SF1">
    <property type="entry name" value="NITROGEN REGULATORY PROTEIN"/>
    <property type="match status" value="1"/>
</dbReference>
<accession>A0A840MM21</accession>
<dbReference type="EMBL" id="JACHHY010000017">
    <property type="protein sequence ID" value="MBB5019460.1"/>
    <property type="molecule type" value="Genomic_DNA"/>
</dbReference>
<dbReference type="PROSITE" id="PS51094">
    <property type="entry name" value="PTS_EIIA_TYPE_2"/>
    <property type="match status" value="1"/>
</dbReference>
<dbReference type="PANTHER" id="PTHR47738">
    <property type="entry name" value="PTS SYSTEM FRUCTOSE-LIKE EIIA COMPONENT-RELATED"/>
    <property type="match status" value="1"/>
</dbReference>
<comment type="caution">
    <text evidence="2">The sequence shown here is derived from an EMBL/GenBank/DDBJ whole genome shotgun (WGS) entry which is preliminary data.</text>
</comment>
<organism evidence="2 3">
    <name type="scientific">Chitinivorax tropicus</name>
    <dbReference type="NCBI Taxonomy" id="714531"/>
    <lineage>
        <taxon>Bacteria</taxon>
        <taxon>Pseudomonadati</taxon>
        <taxon>Pseudomonadota</taxon>
        <taxon>Betaproteobacteria</taxon>
        <taxon>Chitinivorax</taxon>
    </lineage>
</organism>
<reference evidence="2 3" key="1">
    <citation type="submission" date="2020-08" db="EMBL/GenBank/DDBJ databases">
        <title>Genomic Encyclopedia of Type Strains, Phase IV (KMG-IV): sequencing the most valuable type-strain genomes for metagenomic binning, comparative biology and taxonomic classification.</title>
        <authorList>
            <person name="Goeker M."/>
        </authorList>
    </citation>
    <scope>NUCLEOTIDE SEQUENCE [LARGE SCALE GENOMIC DNA]</scope>
    <source>
        <strain evidence="2 3">DSM 27165</strain>
    </source>
</reference>
<dbReference type="InterPro" id="IPR051541">
    <property type="entry name" value="PTS_SugarTrans_NitroReg"/>
</dbReference>
<gene>
    <name evidence="2" type="ORF">HNQ59_002762</name>
</gene>
<sequence length="156" mass="17419">MTQLIKKILPAENVFFDLDVGSKKRVFEQVGLLFENNNNIGRSTVFDALFAREKLGSTGLGHGVAVPHGRIKGLRDAVGAFVKLKQPIPFDAPDGKPVGLLFVWLVPESATDLHLQLLSELADMFSHKQFRETLEQAPDAQEAYRLIMEWQPYASN</sequence>
<dbReference type="InterPro" id="IPR016152">
    <property type="entry name" value="PTrfase/Anion_transptr"/>
</dbReference>
<dbReference type="CDD" id="cd00211">
    <property type="entry name" value="PTS_IIA_fru"/>
    <property type="match status" value="1"/>
</dbReference>
<dbReference type="AlphaFoldDB" id="A0A840MM21"/>
<dbReference type="Proteomes" id="UP000575898">
    <property type="component" value="Unassembled WGS sequence"/>
</dbReference>
<dbReference type="Pfam" id="PF00359">
    <property type="entry name" value="PTS_EIIA_2"/>
    <property type="match status" value="1"/>
</dbReference>
<evidence type="ECO:0000313" key="2">
    <source>
        <dbReference type="EMBL" id="MBB5019460.1"/>
    </source>
</evidence>
<evidence type="ECO:0000313" key="3">
    <source>
        <dbReference type="Proteomes" id="UP000575898"/>
    </source>
</evidence>
<dbReference type="SUPFAM" id="SSF55804">
    <property type="entry name" value="Phoshotransferase/anion transport protein"/>
    <property type="match status" value="1"/>
</dbReference>
<dbReference type="InterPro" id="IPR002178">
    <property type="entry name" value="PTS_EIIA_type-2_dom"/>
</dbReference>
<name>A0A840MM21_9PROT</name>
<proteinExistence type="predicted"/>